<evidence type="ECO:0000256" key="1">
    <source>
        <dbReference type="ARBA" id="ARBA00004123"/>
    </source>
</evidence>
<dbReference type="InterPro" id="IPR000504">
    <property type="entry name" value="RRM_dom"/>
</dbReference>
<evidence type="ECO:0000256" key="7">
    <source>
        <dbReference type="ARBA" id="ARBA00022845"/>
    </source>
</evidence>
<dbReference type="InterPro" id="IPR035979">
    <property type="entry name" value="RBD_domain_sf"/>
</dbReference>
<dbReference type="InterPro" id="IPR003954">
    <property type="entry name" value="RRM_euk-type"/>
</dbReference>
<gene>
    <name evidence="15" type="ORF">DCAR_0312936</name>
</gene>
<keyword evidence="9" id="KW-0539">Nucleus</keyword>
<dbReference type="GO" id="GO:0003723">
    <property type="term" value="F:RNA binding"/>
    <property type="evidence" value="ECO:0007669"/>
    <property type="project" value="UniProtKB-UniRule"/>
</dbReference>
<dbReference type="GO" id="GO:0006417">
    <property type="term" value="P:regulation of translation"/>
    <property type="evidence" value="ECO:0007669"/>
    <property type="project" value="UniProtKB-KW"/>
</dbReference>
<evidence type="ECO:0000256" key="6">
    <source>
        <dbReference type="ARBA" id="ARBA00022737"/>
    </source>
</evidence>
<proteinExistence type="inferred from homology"/>
<dbReference type="InterPro" id="IPR012677">
    <property type="entry name" value="Nucleotide-bd_a/b_plait_sf"/>
</dbReference>
<dbReference type="GO" id="GO:0005634">
    <property type="term" value="C:nucleus"/>
    <property type="evidence" value="ECO:0007669"/>
    <property type="project" value="UniProtKB-SubCell"/>
</dbReference>
<evidence type="ECO:0000313" key="16">
    <source>
        <dbReference type="Proteomes" id="UP000077755"/>
    </source>
</evidence>
<dbReference type="FunFam" id="1.10.1900.10:FF:000003">
    <property type="entry name" value="Polyadenylate-binding protein"/>
    <property type="match status" value="1"/>
</dbReference>
<evidence type="ECO:0000259" key="13">
    <source>
        <dbReference type="PROSITE" id="PS50102"/>
    </source>
</evidence>
<dbReference type="EMBL" id="CP093345">
    <property type="protein sequence ID" value="WOG93650.1"/>
    <property type="molecule type" value="Genomic_DNA"/>
</dbReference>
<dbReference type="NCBIfam" id="TIGR01628">
    <property type="entry name" value="PABP-1234"/>
    <property type="match status" value="1"/>
</dbReference>
<dbReference type="Gene3D" id="1.10.1900.10">
    <property type="entry name" value="c-terminal domain of poly(a) binding protein"/>
    <property type="match status" value="1"/>
</dbReference>
<dbReference type="AlphaFoldDB" id="A0AAF0WPG7"/>
<evidence type="ECO:0000256" key="4">
    <source>
        <dbReference type="ARBA" id="ARBA00022490"/>
    </source>
</evidence>
<dbReference type="CDD" id="cd12380">
    <property type="entry name" value="RRM3_I_PABPs"/>
    <property type="match status" value="1"/>
</dbReference>
<comment type="function">
    <text evidence="10">Binds the poly(A) tail of mRNA. Appears to be an important mediator of the multiple roles of the poly(A) tail in mRNA biogenesis, stability and translation.</text>
</comment>
<dbReference type="SUPFAM" id="SSF63570">
    <property type="entry name" value="PABC (PABP) domain"/>
    <property type="match status" value="1"/>
</dbReference>
<comment type="similarity">
    <text evidence="3 12">Belongs to the polyadenylate-binding protein type-1 family.</text>
</comment>
<dbReference type="FunFam" id="3.30.70.330:FF:000239">
    <property type="entry name" value="Polyadenylate-binding protein"/>
    <property type="match status" value="1"/>
</dbReference>
<evidence type="ECO:0000256" key="9">
    <source>
        <dbReference type="ARBA" id="ARBA00023242"/>
    </source>
</evidence>
<evidence type="ECO:0000256" key="12">
    <source>
        <dbReference type="RuleBase" id="RU362004"/>
    </source>
</evidence>
<dbReference type="CDD" id="cd12379">
    <property type="entry name" value="RRM2_I_PABPs"/>
    <property type="match status" value="1"/>
</dbReference>
<dbReference type="FunFam" id="3.30.70.330:FF:000651">
    <property type="entry name" value="Poly(A) binding protein cytoplasmic 1 like"/>
    <property type="match status" value="1"/>
</dbReference>
<dbReference type="SMART" id="SM00361">
    <property type="entry name" value="RRM_1"/>
    <property type="match status" value="4"/>
</dbReference>
<evidence type="ECO:0000256" key="11">
    <source>
        <dbReference type="PROSITE-ProRule" id="PRU00176"/>
    </source>
</evidence>
<protein>
    <recommendedName>
        <fullName evidence="12">Polyadenylate-binding protein</fullName>
        <shortName evidence="12">PABP</shortName>
    </recommendedName>
</protein>
<dbReference type="Gene3D" id="3.30.70.330">
    <property type="match status" value="4"/>
</dbReference>
<dbReference type="SUPFAM" id="SSF54928">
    <property type="entry name" value="RNA-binding domain, RBD"/>
    <property type="match status" value="2"/>
</dbReference>
<evidence type="ECO:0000256" key="2">
    <source>
        <dbReference type="ARBA" id="ARBA00004496"/>
    </source>
</evidence>
<evidence type="ECO:0000256" key="3">
    <source>
        <dbReference type="ARBA" id="ARBA00008557"/>
    </source>
</evidence>
<organism evidence="15 16">
    <name type="scientific">Daucus carota subsp. sativus</name>
    <name type="common">Carrot</name>
    <dbReference type="NCBI Taxonomy" id="79200"/>
    <lineage>
        <taxon>Eukaryota</taxon>
        <taxon>Viridiplantae</taxon>
        <taxon>Streptophyta</taxon>
        <taxon>Embryophyta</taxon>
        <taxon>Tracheophyta</taxon>
        <taxon>Spermatophyta</taxon>
        <taxon>Magnoliopsida</taxon>
        <taxon>eudicotyledons</taxon>
        <taxon>Gunneridae</taxon>
        <taxon>Pentapetalae</taxon>
        <taxon>asterids</taxon>
        <taxon>campanulids</taxon>
        <taxon>Apiales</taxon>
        <taxon>Apiaceae</taxon>
        <taxon>Apioideae</taxon>
        <taxon>Scandiceae</taxon>
        <taxon>Daucinae</taxon>
        <taxon>Daucus</taxon>
        <taxon>Daucus sect. Daucus</taxon>
    </lineage>
</organism>
<dbReference type="Pfam" id="PF00076">
    <property type="entry name" value="RRM_1"/>
    <property type="match status" value="4"/>
</dbReference>
<feature type="domain" description="RRM" evidence="13">
    <location>
        <begin position="22"/>
        <end position="100"/>
    </location>
</feature>
<feature type="domain" description="PABC" evidence="14">
    <location>
        <begin position="546"/>
        <end position="623"/>
    </location>
</feature>
<keyword evidence="6" id="KW-0677">Repeat</keyword>
<dbReference type="PROSITE" id="PS50102">
    <property type="entry name" value="RRM"/>
    <property type="match status" value="4"/>
</dbReference>
<feature type="domain" description="RRM" evidence="13">
    <location>
        <begin position="110"/>
        <end position="187"/>
    </location>
</feature>
<dbReference type="SMART" id="SM00517">
    <property type="entry name" value="PolyA"/>
    <property type="match status" value="1"/>
</dbReference>
<dbReference type="InterPro" id="IPR002004">
    <property type="entry name" value="PABP_HYD_C"/>
</dbReference>
<evidence type="ECO:0000256" key="10">
    <source>
        <dbReference type="ARBA" id="ARBA00054110"/>
    </source>
</evidence>
<name>A0AAF0WPG7_DAUCS</name>
<dbReference type="FunFam" id="3.30.70.330:FF:000285">
    <property type="entry name" value="Polyadenylate-binding protein"/>
    <property type="match status" value="1"/>
</dbReference>
<evidence type="ECO:0000313" key="15">
    <source>
        <dbReference type="EMBL" id="WOG93650.1"/>
    </source>
</evidence>
<dbReference type="InterPro" id="IPR006515">
    <property type="entry name" value="PABP_1234"/>
</dbReference>
<dbReference type="PROSITE" id="PS51309">
    <property type="entry name" value="PABC"/>
    <property type="match status" value="1"/>
</dbReference>
<keyword evidence="16" id="KW-1185">Reference proteome</keyword>
<comment type="subcellular location">
    <subcellularLocation>
        <location evidence="2 12">Cytoplasm</location>
    </subcellularLocation>
    <subcellularLocation>
        <location evidence="1">Nucleus</location>
    </subcellularLocation>
</comment>
<evidence type="ECO:0000256" key="8">
    <source>
        <dbReference type="ARBA" id="ARBA00022884"/>
    </source>
</evidence>
<feature type="domain" description="RRM" evidence="13">
    <location>
        <begin position="201"/>
        <end position="278"/>
    </location>
</feature>
<keyword evidence="7" id="KW-0810">Translation regulation</keyword>
<dbReference type="Proteomes" id="UP000077755">
    <property type="component" value="Chromosome 3"/>
</dbReference>
<accession>A0AAF0WPG7</accession>
<sequence>MATATVPSPTAVSGGGTAINNVSLYVGDLDKNVGESQLYDLFSRVGQVMTIKVCRDLIRNTSLGYAYVNFTNPQDAAHARDVLNFTNVNGKPIRIMYSQRDPSMRKCGFANVFIKNLDKSIDNKALLETFTAFGTVLSCKVALDSNGKSRGFGFVQFDQEESAQSAIKQLNGMLMNDKQVYVGFFIRKQDRCRTSGSQKFTNVYVKNLPDTVSDEDFKNMFEKYGLITSAVVMKDADGKSRCFGFVNFQNPDNASAAVENMNGFLCNEKVLYVGRAQRKSEREAELRAKFEQERISRFEKLKGANLYLKNLNDTINEEKLKDLFSKFGTITSCKVNLDPQGISKGSGFVAFSSPDDAAMALNEMNGTMVERKPLYVAVAHRKDERRAHLQAQFAQIRAPGTLATLPGGMPGFHPGPPRHPQQSLYFGHGTPALIPPQLTGYGFQQQLVPGIRPGVPQNFVIPPYQFLRQGPSEQRMGQRRNGNAQHMQQQWMPRNANNGFSRYMANGRSGDATVVPQAVMGQMMPLPIDGSIRAPLDSQHAGPVPKPTTLASALASANPANQRVMLGEHIYPLVQCLENEHAGKVTGMLLEMDQTEVLHLIESPDALKKKVAEAMDVLRVANTAAASDVAEISS</sequence>
<reference evidence="15" key="1">
    <citation type="journal article" date="2016" name="Nat. Genet.">
        <title>A high-quality carrot genome assembly provides new insights into carotenoid accumulation and asterid genome evolution.</title>
        <authorList>
            <person name="Iorizzo M."/>
            <person name="Ellison S."/>
            <person name="Senalik D."/>
            <person name="Zeng P."/>
            <person name="Satapoomin P."/>
            <person name="Huang J."/>
            <person name="Bowman M."/>
            <person name="Iovene M."/>
            <person name="Sanseverino W."/>
            <person name="Cavagnaro P."/>
            <person name="Yildiz M."/>
            <person name="Macko-Podgorni A."/>
            <person name="Moranska E."/>
            <person name="Grzebelus E."/>
            <person name="Grzebelus D."/>
            <person name="Ashrafi H."/>
            <person name="Zheng Z."/>
            <person name="Cheng S."/>
            <person name="Spooner D."/>
            <person name="Van Deynze A."/>
            <person name="Simon P."/>
        </authorList>
    </citation>
    <scope>NUCLEOTIDE SEQUENCE</scope>
    <source>
        <tissue evidence="15">Leaf</tissue>
    </source>
</reference>
<keyword evidence="5" id="KW-0945">Host-virus interaction</keyword>
<keyword evidence="4 12" id="KW-0963">Cytoplasm</keyword>
<feature type="domain" description="RRM" evidence="13">
    <location>
        <begin position="304"/>
        <end position="381"/>
    </location>
</feature>
<dbReference type="Pfam" id="PF00658">
    <property type="entry name" value="MLLE"/>
    <property type="match status" value="1"/>
</dbReference>
<reference evidence="15" key="2">
    <citation type="submission" date="2022-03" db="EMBL/GenBank/DDBJ databases">
        <title>Draft title - Genomic analysis of global carrot germplasm unveils the trajectory of domestication and the origin of high carotenoid orange carrot.</title>
        <authorList>
            <person name="Iorizzo M."/>
            <person name="Ellison S."/>
            <person name="Senalik D."/>
            <person name="Macko-Podgorni A."/>
            <person name="Grzebelus D."/>
            <person name="Bostan H."/>
            <person name="Rolling W."/>
            <person name="Curaba J."/>
            <person name="Simon P."/>
        </authorList>
    </citation>
    <scope>NUCLEOTIDE SEQUENCE</scope>
    <source>
        <tissue evidence="15">Leaf</tissue>
    </source>
</reference>
<dbReference type="PANTHER" id="PTHR24012">
    <property type="entry name" value="RNA BINDING PROTEIN"/>
    <property type="match status" value="1"/>
</dbReference>
<keyword evidence="8 11" id="KW-0694">RNA-binding</keyword>
<dbReference type="InterPro" id="IPR036053">
    <property type="entry name" value="PABP-dom"/>
</dbReference>
<dbReference type="InterPro" id="IPR045305">
    <property type="entry name" value="RRM2_I_PABPs"/>
</dbReference>
<evidence type="ECO:0000256" key="5">
    <source>
        <dbReference type="ARBA" id="ARBA00022581"/>
    </source>
</evidence>
<dbReference type="SMART" id="SM00360">
    <property type="entry name" value="RRM"/>
    <property type="match status" value="4"/>
</dbReference>
<dbReference type="GO" id="GO:0005737">
    <property type="term" value="C:cytoplasm"/>
    <property type="evidence" value="ECO:0007669"/>
    <property type="project" value="UniProtKB-SubCell"/>
</dbReference>
<dbReference type="KEGG" id="dcr:108212638"/>
<evidence type="ECO:0000259" key="14">
    <source>
        <dbReference type="PROSITE" id="PS51309"/>
    </source>
</evidence>